<keyword evidence="2" id="KW-0963">Cytoplasm</keyword>
<reference evidence="6 7" key="1">
    <citation type="submission" date="2019-02" db="EMBL/GenBank/DDBJ databases">
        <title>Hansschlegelia quercus sp. nov., a novel methylotrophic bacterium from buds of oak (Quercus robur L.).</title>
        <authorList>
            <person name="Agafonova N.V."/>
            <person name="Kaparullina E.N."/>
            <person name="Grouzdev D.S."/>
            <person name="Doronina N.V."/>
        </authorList>
    </citation>
    <scope>NUCLEOTIDE SEQUENCE [LARGE SCALE GENOMIC DNA]</scope>
    <source>
        <strain evidence="6 7">Dub</strain>
    </source>
</reference>
<dbReference type="InterPro" id="IPR002059">
    <property type="entry name" value="CSP_DNA-bd"/>
</dbReference>
<dbReference type="InterPro" id="IPR012340">
    <property type="entry name" value="NA-bd_OB-fold"/>
</dbReference>
<dbReference type="RefSeq" id="WP_131004084.1">
    <property type="nucleotide sequence ID" value="NZ_JBHSZR010000009.1"/>
</dbReference>
<dbReference type="PANTHER" id="PTHR11544">
    <property type="entry name" value="COLD SHOCK DOMAIN CONTAINING PROTEINS"/>
    <property type="match status" value="1"/>
</dbReference>
<name>A0A4Q9GBF3_9HYPH</name>
<dbReference type="SUPFAM" id="SSF50249">
    <property type="entry name" value="Nucleic acid-binding proteins"/>
    <property type="match status" value="1"/>
</dbReference>
<dbReference type="PRINTS" id="PR00050">
    <property type="entry name" value="COLDSHOCK"/>
</dbReference>
<gene>
    <name evidence="6" type="ORF">EYR15_13485</name>
</gene>
<dbReference type="Pfam" id="PF00313">
    <property type="entry name" value="CSD"/>
    <property type="match status" value="1"/>
</dbReference>
<keyword evidence="7" id="KW-1185">Reference proteome</keyword>
<dbReference type="GO" id="GO:0005829">
    <property type="term" value="C:cytosol"/>
    <property type="evidence" value="ECO:0007669"/>
    <property type="project" value="UniProtKB-ARBA"/>
</dbReference>
<sequence>MAQSGTVKFFNSEKGYGFIKPDDGGADIFVHVSAVTRSGLTTLSEGQHVSFEVEPDRKGKGPKAVDISVD</sequence>
<dbReference type="PROSITE" id="PS00352">
    <property type="entry name" value="CSD_1"/>
    <property type="match status" value="1"/>
</dbReference>
<feature type="domain" description="CSD" evidence="5">
    <location>
        <begin position="2"/>
        <end position="69"/>
    </location>
</feature>
<evidence type="ECO:0000256" key="4">
    <source>
        <dbReference type="SAM" id="MobiDB-lite"/>
    </source>
</evidence>
<dbReference type="PIRSF" id="PIRSF002599">
    <property type="entry name" value="Cold_shock_A"/>
    <property type="match status" value="1"/>
</dbReference>
<dbReference type="InterPro" id="IPR019844">
    <property type="entry name" value="CSD_CS"/>
</dbReference>
<protein>
    <submittedName>
        <fullName evidence="6">Cold-shock protein</fullName>
    </submittedName>
</protein>
<dbReference type="OrthoDB" id="9801074at2"/>
<organism evidence="6 7">
    <name type="scientific">Hansschlegelia quercus</name>
    <dbReference type="NCBI Taxonomy" id="2528245"/>
    <lineage>
        <taxon>Bacteria</taxon>
        <taxon>Pseudomonadati</taxon>
        <taxon>Pseudomonadota</taxon>
        <taxon>Alphaproteobacteria</taxon>
        <taxon>Hyphomicrobiales</taxon>
        <taxon>Methylopilaceae</taxon>
        <taxon>Hansschlegelia</taxon>
    </lineage>
</organism>
<dbReference type="GO" id="GO:0003676">
    <property type="term" value="F:nucleic acid binding"/>
    <property type="evidence" value="ECO:0007669"/>
    <property type="project" value="InterPro"/>
</dbReference>
<evidence type="ECO:0000256" key="3">
    <source>
        <dbReference type="RuleBase" id="RU000408"/>
    </source>
</evidence>
<evidence type="ECO:0000313" key="6">
    <source>
        <dbReference type="EMBL" id="TBN48601.1"/>
    </source>
</evidence>
<dbReference type="CDD" id="cd04458">
    <property type="entry name" value="CSP_CDS"/>
    <property type="match status" value="1"/>
</dbReference>
<evidence type="ECO:0000259" key="5">
    <source>
        <dbReference type="PROSITE" id="PS51857"/>
    </source>
</evidence>
<evidence type="ECO:0000256" key="1">
    <source>
        <dbReference type="ARBA" id="ARBA00004496"/>
    </source>
</evidence>
<feature type="region of interest" description="Disordered" evidence="4">
    <location>
        <begin position="51"/>
        <end position="70"/>
    </location>
</feature>
<dbReference type="Proteomes" id="UP000291613">
    <property type="component" value="Unassembled WGS sequence"/>
</dbReference>
<comment type="caution">
    <text evidence="6">The sequence shown here is derived from an EMBL/GenBank/DDBJ whole genome shotgun (WGS) entry which is preliminary data.</text>
</comment>
<dbReference type="InterPro" id="IPR050181">
    <property type="entry name" value="Cold_shock_domain"/>
</dbReference>
<dbReference type="EMBL" id="SIUB01000007">
    <property type="protein sequence ID" value="TBN48601.1"/>
    <property type="molecule type" value="Genomic_DNA"/>
</dbReference>
<dbReference type="InterPro" id="IPR012156">
    <property type="entry name" value="Cold_shock_CspA"/>
</dbReference>
<dbReference type="SMART" id="SM00357">
    <property type="entry name" value="CSP"/>
    <property type="match status" value="1"/>
</dbReference>
<dbReference type="PROSITE" id="PS51857">
    <property type="entry name" value="CSD_2"/>
    <property type="match status" value="1"/>
</dbReference>
<dbReference type="Gene3D" id="2.40.50.140">
    <property type="entry name" value="Nucleic acid-binding proteins"/>
    <property type="match status" value="1"/>
</dbReference>
<accession>A0A4Q9GBF3</accession>
<evidence type="ECO:0000313" key="7">
    <source>
        <dbReference type="Proteomes" id="UP000291613"/>
    </source>
</evidence>
<comment type="subcellular location">
    <subcellularLocation>
        <location evidence="1 3">Cytoplasm</location>
    </subcellularLocation>
</comment>
<evidence type="ECO:0000256" key="2">
    <source>
        <dbReference type="ARBA" id="ARBA00022490"/>
    </source>
</evidence>
<dbReference type="AlphaFoldDB" id="A0A4Q9GBF3"/>
<dbReference type="InterPro" id="IPR011129">
    <property type="entry name" value="CSD"/>
</dbReference>
<proteinExistence type="predicted"/>